<keyword evidence="1" id="KW-0067">ATP-binding</keyword>
<feature type="compositionally biased region" description="Basic and acidic residues" evidence="2">
    <location>
        <begin position="1"/>
        <end position="12"/>
    </location>
</feature>
<keyword evidence="5" id="KW-1185">Reference proteome</keyword>
<proteinExistence type="predicted"/>
<sequence length="465" mass="52608">MPDSPKDDKNHNGDASLDSQEQLVPRFHSSKQAKRKLNILLTNGRFPVSLDLARQLKASGHKVYVVDPMKYHVCKFSRAVKKSWHVPAPHVDPAGYVKGVKKAIVEANIDLIVPLHEEVFHVTQICKGNPEIIGKLFAPSFDMLICLHNKWYFHKILRRFNLDAPETWLCRSVEDVQNLDRSSDLALKPVFGRAKSNLYHLKANHPLPDNILIGPDNHYVAQVWIYGKQFCTYSVARDGKMLALAIYPVQDTVDGSSCVYFKSIDHPGIRSYVEVLIQKLGYTGQIALDFIETDSRLVAIECNPRATSGIHLFKQNEGLVNALTSAVDTSSPLESFSFTLAKIGAKRQLFPGMVMWQHEGVSLKQYLRHLAKLTTTRDVIFSWRDPMPSLMQPFLLTSYYEICRERKMKLGEMFQWDLTWEPKGEELRQVEREMEVWDAEGGAARTGGLQGDGNQAISMDGATLP</sequence>
<dbReference type="RefSeq" id="XP_016609294.1">
    <property type="nucleotide sequence ID" value="XM_016751354.1"/>
</dbReference>
<dbReference type="VEuPathDB" id="FungiDB:SPPG_03069"/>
<dbReference type="EMBL" id="KQ257454">
    <property type="protein sequence ID" value="KND01255.1"/>
    <property type="molecule type" value="Genomic_DNA"/>
</dbReference>
<keyword evidence="1" id="KW-0547">Nucleotide-binding</keyword>
<dbReference type="InterPro" id="IPR011761">
    <property type="entry name" value="ATP-grasp"/>
</dbReference>
<evidence type="ECO:0000313" key="4">
    <source>
        <dbReference type="EMBL" id="KND01255.1"/>
    </source>
</evidence>
<dbReference type="GO" id="GO:0005524">
    <property type="term" value="F:ATP binding"/>
    <property type="evidence" value="ECO:0007669"/>
    <property type="project" value="UniProtKB-UniRule"/>
</dbReference>
<dbReference type="OrthoDB" id="186626at2759"/>
<evidence type="ECO:0000313" key="5">
    <source>
        <dbReference type="Proteomes" id="UP000053201"/>
    </source>
</evidence>
<dbReference type="Gene3D" id="3.30.470.20">
    <property type="entry name" value="ATP-grasp fold, B domain"/>
    <property type="match status" value="1"/>
</dbReference>
<dbReference type="Proteomes" id="UP000053201">
    <property type="component" value="Unassembled WGS sequence"/>
</dbReference>
<feature type="region of interest" description="Disordered" evidence="2">
    <location>
        <begin position="443"/>
        <end position="465"/>
    </location>
</feature>
<feature type="region of interest" description="Disordered" evidence="2">
    <location>
        <begin position="1"/>
        <end position="23"/>
    </location>
</feature>
<evidence type="ECO:0000256" key="2">
    <source>
        <dbReference type="SAM" id="MobiDB-lite"/>
    </source>
</evidence>
<dbReference type="GO" id="GO:0046872">
    <property type="term" value="F:metal ion binding"/>
    <property type="evidence" value="ECO:0007669"/>
    <property type="project" value="InterPro"/>
</dbReference>
<dbReference type="GeneID" id="27686616"/>
<dbReference type="OMA" id="WEFIQFV"/>
<dbReference type="PROSITE" id="PS50975">
    <property type="entry name" value="ATP_GRASP"/>
    <property type="match status" value="1"/>
</dbReference>
<reference evidence="4 5" key="1">
    <citation type="submission" date="2009-08" db="EMBL/GenBank/DDBJ databases">
        <title>The Genome Sequence of Spizellomyces punctatus strain DAOM BR117.</title>
        <authorList>
            <consortium name="The Broad Institute Genome Sequencing Platform"/>
            <person name="Russ C."/>
            <person name="Cuomo C."/>
            <person name="Shea T."/>
            <person name="Young S.K."/>
            <person name="Zeng Q."/>
            <person name="Koehrsen M."/>
            <person name="Haas B."/>
            <person name="Borodovsky M."/>
            <person name="Guigo R."/>
            <person name="Alvarado L."/>
            <person name="Berlin A."/>
            <person name="Bochicchio J."/>
            <person name="Borenstein D."/>
            <person name="Chapman S."/>
            <person name="Chen Z."/>
            <person name="Engels R."/>
            <person name="Freedman E."/>
            <person name="Gellesch M."/>
            <person name="Goldberg J."/>
            <person name="Griggs A."/>
            <person name="Gujja S."/>
            <person name="Heiman D."/>
            <person name="Hepburn T."/>
            <person name="Howarth C."/>
            <person name="Jen D."/>
            <person name="Larson L."/>
            <person name="Lewis B."/>
            <person name="Mehta T."/>
            <person name="Park D."/>
            <person name="Pearson M."/>
            <person name="Roberts A."/>
            <person name="Saif S."/>
            <person name="Shenoy N."/>
            <person name="Sisk P."/>
            <person name="Stolte C."/>
            <person name="Sykes S."/>
            <person name="Thomson T."/>
            <person name="Walk T."/>
            <person name="White J."/>
            <person name="Yandava C."/>
            <person name="Burger G."/>
            <person name="Gray M.W."/>
            <person name="Holland P.W.H."/>
            <person name="King N."/>
            <person name="Lang F.B.F."/>
            <person name="Roger A.J."/>
            <person name="Ruiz-Trillo I."/>
            <person name="Lander E."/>
            <person name="Nusbaum C."/>
        </authorList>
    </citation>
    <scope>NUCLEOTIDE SEQUENCE [LARGE SCALE GENOMIC DNA]</scope>
    <source>
        <strain evidence="4 5">DAOM BR117</strain>
    </source>
</reference>
<dbReference type="eggNOG" id="ENOG502QTVX">
    <property type="taxonomic scope" value="Eukaryota"/>
</dbReference>
<dbReference type="AlphaFoldDB" id="A0A0L0HK42"/>
<protein>
    <recommendedName>
        <fullName evidence="3">ATP-grasp domain-containing protein</fullName>
    </recommendedName>
</protein>
<dbReference type="SUPFAM" id="SSF56059">
    <property type="entry name" value="Glutathione synthetase ATP-binding domain-like"/>
    <property type="match status" value="1"/>
</dbReference>
<evidence type="ECO:0000256" key="1">
    <source>
        <dbReference type="PROSITE-ProRule" id="PRU00409"/>
    </source>
</evidence>
<evidence type="ECO:0000259" key="3">
    <source>
        <dbReference type="PROSITE" id="PS50975"/>
    </source>
</evidence>
<dbReference type="InParanoid" id="A0A0L0HK42"/>
<name>A0A0L0HK42_SPIPD</name>
<dbReference type="Gene3D" id="3.40.50.20">
    <property type="match status" value="1"/>
</dbReference>
<feature type="domain" description="ATP-grasp" evidence="3">
    <location>
        <begin position="154"/>
        <end position="328"/>
    </location>
</feature>
<gene>
    <name evidence="4" type="ORF">SPPG_03069</name>
</gene>
<organism evidence="4 5">
    <name type="scientific">Spizellomyces punctatus (strain DAOM BR117)</name>
    <dbReference type="NCBI Taxonomy" id="645134"/>
    <lineage>
        <taxon>Eukaryota</taxon>
        <taxon>Fungi</taxon>
        <taxon>Fungi incertae sedis</taxon>
        <taxon>Chytridiomycota</taxon>
        <taxon>Chytridiomycota incertae sedis</taxon>
        <taxon>Chytridiomycetes</taxon>
        <taxon>Spizellomycetales</taxon>
        <taxon>Spizellomycetaceae</taxon>
        <taxon>Spizellomyces</taxon>
    </lineage>
</organism>
<accession>A0A0L0HK42</accession>